<evidence type="ECO:0000313" key="3">
    <source>
        <dbReference type="Proteomes" id="UP000244898"/>
    </source>
</evidence>
<dbReference type="EMBL" id="ONZG01000003">
    <property type="protein sequence ID" value="SPJ27809.1"/>
    <property type="molecule type" value="Genomic_DNA"/>
</dbReference>
<protein>
    <recommendedName>
        <fullName evidence="4">Lipoprotein</fullName>
    </recommendedName>
</protein>
<dbReference type="PROSITE" id="PS51257">
    <property type="entry name" value="PROKAR_LIPOPROTEIN"/>
    <property type="match status" value="1"/>
</dbReference>
<reference evidence="3" key="1">
    <citation type="submission" date="2018-03" db="EMBL/GenBank/DDBJ databases">
        <authorList>
            <person name="Rodrigo-Torres L."/>
            <person name="Arahal R. D."/>
            <person name="Lucena T."/>
        </authorList>
    </citation>
    <scope>NUCLEOTIDE SEQUENCE [LARGE SCALE GENOMIC DNA]</scope>
    <source>
        <strain evidence="3">CECT 7615</strain>
    </source>
</reference>
<dbReference type="Proteomes" id="UP000244898">
    <property type="component" value="Unassembled WGS sequence"/>
</dbReference>
<dbReference type="RefSeq" id="WP_108786086.1">
    <property type="nucleotide sequence ID" value="NZ_ONZG01000003.1"/>
</dbReference>
<name>A0A2R8C5V4_9RHOB</name>
<proteinExistence type="predicted"/>
<feature type="signal peptide" evidence="1">
    <location>
        <begin position="1"/>
        <end position="20"/>
    </location>
</feature>
<evidence type="ECO:0000313" key="2">
    <source>
        <dbReference type="EMBL" id="SPJ27809.1"/>
    </source>
</evidence>
<dbReference type="AlphaFoldDB" id="A0A2R8C5V4"/>
<evidence type="ECO:0008006" key="4">
    <source>
        <dbReference type="Google" id="ProtNLM"/>
    </source>
</evidence>
<accession>A0A2R8C5V4</accession>
<dbReference type="OrthoDB" id="7666390at2"/>
<keyword evidence="1" id="KW-0732">Signal</keyword>
<feature type="chain" id="PRO_5015351726" description="Lipoprotein" evidence="1">
    <location>
        <begin position="21"/>
        <end position="209"/>
    </location>
</feature>
<organism evidence="2 3">
    <name type="scientific">Falsiruegeria mediterranea M17</name>
    <dbReference type="NCBI Taxonomy" id="1200281"/>
    <lineage>
        <taxon>Bacteria</taxon>
        <taxon>Pseudomonadati</taxon>
        <taxon>Pseudomonadota</taxon>
        <taxon>Alphaproteobacteria</taxon>
        <taxon>Rhodobacterales</taxon>
        <taxon>Roseobacteraceae</taxon>
        <taxon>Falsiruegeria</taxon>
    </lineage>
</organism>
<gene>
    <name evidence="2" type="ORF">TRM7615_01302</name>
</gene>
<sequence>MFRFLLVGALALGLAGCASTRGPQATDTQIAAVSYRDPGPATLTLYTMINNRTGSGGHTSLMINARERIIFDPAGSFQADIVPERNDVLYGITPAVEQAYRASHARSTHHVVVQEIEVTPQQAEMAYQLAKQMGPVPGAFCASATSQLLQQVPGFAGIKSGFQPTDLSDQFEQMPGVKTERYYEDDDADLQKGLAENNAKLNAQAAAGG</sequence>
<evidence type="ECO:0000256" key="1">
    <source>
        <dbReference type="SAM" id="SignalP"/>
    </source>
</evidence>
<keyword evidence="3" id="KW-1185">Reference proteome</keyword>